<dbReference type="Gene3D" id="1.10.1740.10">
    <property type="match status" value="1"/>
</dbReference>
<dbReference type="PANTHER" id="PTHR43133:SF63">
    <property type="entry name" value="RNA POLYMERASE SIGMA FACTOR FECI-RELATED"/>
    <property type="match status" value="1"/>
</dbReference>
<feature type="domain" description="RNA polymerase sigma-70 region 2" evidence="5">
    <location>
        <begin position="8"/>
        <end position="73"/>
    </location>
</feature>
<dbReference type="NCBIfam" id="TIGR02937">
    <property type="entry name" value="sigma70-ECF"/>
    <property type="match status" value="1"/>
</dbReference>
<dbReference type="PANTHER" id="PTHR43133">
    <property type="entry name" value="RNA POLYMERASE ECF-TYPE SIGMA FACTO"/>
    <property type="match status" value="1"/>
</dbReference>
<reference evidence="7" key="1">
    <citation type="submission" date="2022-12" db="EMBL/GenBank/DDBJ databases">
        <authorList>
            <person name="Voronina O.L."/>
            <person name="Kunda M.S."/>
            <person name="Ryzhova N."/>
            <person name="Aksenova E.I."/>
        </authorList>
    </citation>
    <scope>NUCLEOTIDE SEQUENCE</scope>
    <source>
        <strain evidence="7">SCCH136:Ach223948</strain>
    </source>
</reference>
<comment type="caution">
    <text evidence="7">The sequence shown here is derived from an EMBL/GenBank/DDBJ whole genome shotgun (WGS) entry which is preliminary data.</text>
</comment>
<dbReference type="SUPFAM" id="SSF88659">
    <property type="entry name" value="Sigma3 and sigma4 domains of RNA polymerase sigma factors"/>
    <property type="match status" value="1"/>
</dbReference>
<protein>
    <submittedName>
        <fullName evidence="7">RNA polymerase sigma factor</fullName>
    </submittedName>
</protein>
<evidence type="ECO:0000313" key="8">
    <source>
        <dbReference type="Proteomes" id="UP001141992"/>
    </source>
</evidence>
<feature type="domain" description="RNA polymerase sigma factor 70 region 4 type 2" evidence="6">
    <location>
        <begin position="104"/>
        <end position="156"/>
    </location>
</feature>
<dbReference type="Proteomes" id="UP001141992">
    <property type="component" value="Unassembled WGS sequence"/>
</dbReference>
<evidence type="ECO:0000256" key="2">
    <source>
        <dbReference type="ARBA" id="ARBA00023015"/>
    </source>
</evidence>
<sequence>MSSLTDVFLRHYREVLGFLAMRTGSRDVAQDCAQDTWIKLAEFQDKTLPDNDRAYVFRVAANIATDWHRRRGRELSTVADYAAAQPPAFEADTLEVASANQLLRRLEAALLRQPRRSLDVFVLHRHEGLTYRAIAERLAISVSAVEKHMMRILLACDLALSA</sequence>
<dbReference type="InterPro" id="IPR013249">
    <property type="entry name" value="RNA_pol_sigma70_r4_t2"/>
</dbReference>
<comment type="similarity">
    <text evidence="1">Belongs to the sigma-70 factor family. ECF subfamily.</text>
</comment>
<name>A0A0D6I2E8_ALCXX</name>
<proteinExistence type="inferred from homology"/>
<dbReference type="GO" id="GO:0003677">
    <property type="term" value="F:DNA binding"/>
    <property type="evidence" value="ECO:0007669"/>
    <property type="project" value="InterPro"/>
</dbReference>
<accession>A0A0D6I2E8</accession>
<dbReference type="eggNOG" id="COG1595">
    <property type="taxonomic scope" value="Bacteria"/>
</dbReference>
<evidence type="ECO:0000313" key="7">
    <source>
        <dbReference type="EMBL" id="MCZ8401718.1"/>
    </source>
</evidence>
<evidence type="ECO:0000256" key="1">
    <source>
        <dbReference type="ARBA" id="ARBA00010641"/>
    </source>
</evidence>
<dbReference type="InterPro" id="IPR014284">
    <property type="entry name" value="RNA_pol_sigma-70_dom"/>
</dbReference>
<dbReference type="InterPro" id="IPR013325">
    <property type="entry name" value="RNA_pol_sigma_r2"/>
</dbReference>
<dbReference type="AlphaFoldDB" id="A0A0D6I2E8"/>
<gene>
    <name evidence="7" type="ORF">O9570_09695</name>
</gene>
<dbReference type="RefSeq" id="WP_006386219.1">
    <property type="nucleotide sequence ID" value="NZ_CP014028.1"/>
</dbReference>
<dbReference type="GO" id="GO:0006352">
    <property type="term" value="P:DNA-templated transcription initiation"/>
    <property type="evidence" value="ECO:0007669"/>
    <property type="project" value="InterPro"/>
</dbReference>
<dbReference type="SUPFAM" id="SSF88946">
    <property type="entry name" value="Sigma2 domain of RNA polymerase sigma factors"/>
    <property type="match status" value="1"/>
</dbReference>
<evidence type="ECO:0000259" key="6">
    <source>
        <dbReference type="Pfam" id="PF08281"/>
    </source>
</evidence>
<organism evidence="7 8">
    <name type="scientific">Alcaligenes xylosoxydans xylosoxydans</name>
    <name type="common">Achromobacter xylosoxidans</name>
    <dbReference type="NCBI Taxonomy" id="85698"/>
    <lineage>
        <taxon>Bacteria</taxon>
        <taxon>Pseudomonadati</taxon>
        <taxon>Pseudomonadota</taxon>
        <taxon>Betaproteobacteria</taxon>
        <taxon>Burkholderiales</taxon>
        <taxon>Alcaligenaceae</taxon>
        <taxon>Achromobacter</taxon>
    </lineage>
</organism>
<keyword evidence="2" id="KW-0805">Transcription regulation</keyword>
<dbReference type="Gene3D" id="1.10.10.10">
    <property type="entry name" value="Winged helix-like DNA-binding domain superfamily/Winged helix DNA-binding domain"/>
    <property type="match status" value="1"/>
</dbReference>
<keyword evidence="3" id="KW-0731">Sigma factor</keyword>
<dbReference type="InterPro" id="IPR007627">
    <property type="entry name" value="RNA_pol_sigma70_r2"/>
</dbReference>
<dbReference type="EMBL" id="JAPZVI010000005">
    <property type="protein sequence ID" value="MCZ8401718.1"/>
    <property type="molecule type" value="Genomic_DNA"/>
</dbReference>
<dbReference type="InterPro" id="IPR039425">
    <property type="entry name" value="RNA_pol_sigma-70-like"/>
</dbReference>
<dbReference type="GO" id="GO:0016987">
    <property type="term" value="F:sigma factor activity"/>
    <property type="evidence" value="ECO:0007669"/>
    <property type="project" value="UniProtKB-KW"/>
</dbReference>
<evidence type="ECO:0000259" key="5">
    <source>
        <dbReference type="Pfam" id="PF04542"/>
    </source>
</evidence>
<dbReference type="Pfam" id="PF08281">
    <property type="entry name" value="Sigma70_r4_2"/>
    <property type="match status" value="1"/>
</dbReference>
<dbReference type="KEGG" id="axx:ERS451415_03865"/>
<evidence type="ECO:0000256" key="3">
    <source>
        <dbReference type="ARBA" id="ARBA00023082"/>
    </source>
</evidence>
<dbReference type="InterPro" id="IPR013324">
    <property type="entry name" value="RNA_pol_sigma_r3/r4-like"/>
</dbReference>
<dbReference type="InterPro" id="IPR036388">
    <property type="entry name" value="WH-like_DNA-bd_sf"/>
</dbReference>
<evidence type="ECO:0000256" key="4">
    <source>
        <dbReference type="ARBA" id="ARBA00023163"/>
    </source>
</evidence>
<keyword evidence="4" id="KW-0804">Transcription</keyword>
<dbReference type="GeneID" id="75277730"/>
<dbReference type="Pfam" id="PF04542">
    <property type="entry name" value="Sigma70_r2"/>
    <property type="match status" value="1"/>
</dbReference>